<evidence type="ECO:0000256" key="3">
    <source>
        <dbReference type="ARBA" id="ARBA00023163"/>
    </source>
</evidence>
<dbReference type="InterPro" id="IPR036390">
    <property type="entry name" value="WH_DNA-bd_sf"/>
</dbReference>
<dbReference type="SUPFAM" id="SSF46785">
    <property type="entry name" value="Winged helix' DNA-binding domain"/>
    <property type="match status" value="1"/>
</dbReference>
<dbReference type="SMART" id="SM00418">
    <property type="entry name" value="HTH_ARSR"/>
    <property type="match status" value="1"/>
</dbReference>
<dbReference type="InterPro" id="IPR011991">
    <property type="entry name" value="ArsR-like_HTH"/>
</dbReference>
<dbReference type="CDD" id="cd00090">
    <property type="entry name" value="HTH_ARSR"/>
    <property type="match status" value="1"/>
</dbReference>
<keyword evidence="2" id="KW-0238">DNA-binding</keyword>
<evidence type="ECO:0000256" key="2">
    <source>
        <dbReference type="ARBA" id="ARBA00023125"/>
    </source>
</evidence>
<reference evidence="5" key="1">
    <citation type="submission" date="2020-11" db="EMBL/GenBank/DDBJ databases">
        <title>Nocardioides sp. CBS4Y-1, whole genome shotgun sequence.</title>
        <authorList>
            <person name="Tuo L."/>
        </authorList>
    </citation>
    <scope>NUCLEOTIDE SEQUENCE</scope>
    <source>
        <strain evidence="5">CBS4Y-1</strain>
    </source>
</reference>
<organism evidence="5 6">
    <name type="scientific">Nocardioides acrostichi</name>
    <dbReference type="NCBI Taxonomy" id="2784339"/>
    <lineage>
        <taxon>Bacteria</taxon>
        <taxon>Bacillati</taxon>
        <taxon>Actinomycetota</taxon>
        <taxon>Actinomycetes</taxon>
        <taxon>Propionibacteriales</taxon>
        <taxon>Nocardioidaceae</taxon>
        <taxon>Nocardioides</taxon>
    </lineage>
</organism>
<evidence type="ECO:0000313" key="6">
    <source>
        <dbReference type="Proteomes" id="UP000656804"/>
    </source>
</evidence>
<dbReference type="Proteomes" id="UP000656804">
    <property type="component" value="Unassembled WGS sequence"/>
</dbReference>
<keyword evidence="6" id="KW-1185">Reference proteome</keyword>
<dbReference type="EMBL" id="JADIVZ010000002">
    <property type="protein sequence ID" value="MBF4161184.1"/>
    <property type="molecule type" value="Genomic_DNA"/>
</dbReference>
<sequence length="191" mass="21446">MPRDFINPTATQLKALSHPVRLRMLSTLRREGSATATTLAQALGLNTGATSYHLRQLATHGWIEDDEGRGNGRERWWRATAASTRTDLHEPDSDARDVNDAYLQSVVTVYSEQMQHSIEERALLPDRWRRATTYSDWGPRLNPDQARALLDHIDEWLTNLPEADADDPEAATFVVNVNAFPQPGTVTEDPS</sequence>
<dbReference type="InterPro" id="IPR001845">
    <property type="entry name" value="HTH_ArsR_DNA-bd_dom"/>
</dbReference>
<evidence type="ECO:0000259" key="4">
    <source>
        <dbReference type="SMART" id="SM00418"/>
    </source>
</evidence>
<dbReference type="Pfam" id="PF12840">
    <property type="entry name" value="HTH_20"/>
    <property type="match status" value="1"/>
</dbReference>
<name>A0A930YC68_9ACTN</name>
<keyword evidence="3" id="KW-0804">Transcription</keyword>
<dbReference type="PANTHER" id="PTHR33154:SF15">
    <property type="entry name" value="REGULATORY PROTEIN ARSR"/>
    <property type="match status" value="1"/>
</dbReference>
<dbReference type="InterPro" id="IPR051081">
    <property type="entry name" value="HTH_MetalResp_TranReg"/>
</dbReference>
<keyword evidence="1" id="KW-0805">Transcription regulation</keyword>
<protein>
    <submittedName>
        <fullName evidence="5">Winged helix-turn-helix transcriptional regulator</fullName>
    </submittedName>
</protein>
<dbReference type="GO" id="GO:0003677">
    <property type="term" value="F:DNA binding"/>
    <property type="evidence" value="ECO:0007669"/>
    <property type="project" value="UniProtKB-KW"/>
</dbReference>
<dbReference type="RefSeq" id="WP_194502436.1">
    <property type="nucleotide sequence ID" value="NZ_JADIVZ010000002.1"/>
</dbReference>
<dbReference type="AlphaFoldDB" id="A0A930YC68"/>
<dbReference type="Gene3D" id="1.10.10.10">
    <property type="entry name" value="Winged helix-like DNA-binding domain superfamily/Winged helix DNA-binding domain"/>
    <property type="match status" value="1"/>
</dbReference>
<feature type="domain" description="HTH arsR-type" evidence="4">
    <location>
        <begin position="11"/>
        <end position="97"/>
    </location>
</feature>
<dbReference type="GO" id="GO:0003700">
    <property type="term" value="F:DNA-binding transcription factor activity"/>
    <property type="evidence" value="ECO:0007669"/>
    <property type="project" value="InterPro"/>
</dbReference>
<evidence type="ECO:0000256" key="1">
    <source>
        <dbReference type="ARBA" id="ARBA00023015"/>
    </source>
</evidence>
<gene>
    <name evidence="5" type="ORF">ISG29_05730</name>
</gene>
<accession>A0A930YC68</accession>
<dbReference type="InterPro" id="IPR036388">
    <property type="entry name" value="WH-like_DNA-bd_sf"/>
</dbReference>
<evidence type="ECO:0000313" key="5">
    <source>
        <dbReference type="EMBL" id="MBF4161184.1"/>
    </source>
</evidence>
<proteinExistence type="predicted"/>
<comment type="caution">
    <text evidence="5">The sequence shown here is derived from an EMBL/GenBank/DDBJ whole genome shotgun (WGS) entry which is preliminary data.</text>
</comment>
<dbReference type="PANTHER" id="PTHR33154">
    <property type="entry name" value="TRANSCRIPTIONAL REGULATOR, ARSR FAMILY"/>
    <property type="match status" value="1"/>
</dbReference>